<dbReference type="InterPro" id="IPR043128">
    <property type="entry name" value="Rev_trsase/Diguanyl_cyclase"/>
</dbReference>
<dbReference type="InterPro" id="IPR035919">
    <property type="entry name" value="EAL_sf"/>
</dbReference>
<evidence type="ECO:0000259" key="2">
    <source>
        <dbReference type="PROSITE" id="PS50883"/>
    </source>
</evidence>
<feature type="transmembrane region" description="Helical" evidence="1">
    <location>
        <begin position="312"/>
        <end position="330"/>
    </location>
</feature>
<dbReference type="Gene3D" id="3.20.20.450">
    <property type="entry name" value="EAL domain"/>
    <property type="match status" value="1"/>
</dbReference>
<keyword evidence="1" id="KW-0812">Transmembrane</keyword>
<dbReference type="PROSITE" id="PS50887">
    <property type="entry name" value="GGDEF"/>
    <property type="match status" value="1"/>
</dbReference>
<evidence type="ECO:0000259" key="3">
    <source>
        <dbReference type="PROSITE" id="PS50887"/>
    </source>
</evidence>
<feature type="transmembrane region" description="Helical" evidence="1">
    <location>
        <begin position="150"/>
        <end position="169"/>
    </location>
</feature>
<evidence type="ECO:0000256" key="1">
    <source>
        <dbReference type="SAM" id="Phobius"/>
    </source>
</evidence>
<feature type="transmembrane region" description="Helical" evidence="1">
    <location>
        <begin position="81"/>
        <end position="104"/>
    </location>
</feature>
<proteinExistence type="predicted"/>
<dbReference type="PROSITE" id="PS50883">
    <property type="entry name" value="EAL"/>
    <property type="match status" value="1"/>
</dbReference>
<dbReference type="PANTHER" id="PTHR33121:SF70">
    <property type="entry name" value="SIGNALING PROTEIN YKOW"/>
    <property type="match status" value="1"/>
</dbReference>
<feature type="transmembrane region" description="Helical" evidence="1">
    <location>
        <begin position="236"/>
        <end position="261"/>
    </location>
</feature>
<dbReference type="InterPro" id="IPR029787">
    <property type="entry name" value="Nucleotide_cyclase"/>
</dbReference>
<feature type="transmembrane region" description="Helical" evidence="1">
    <location>
        <begin position="209"/>
        <end position="229"/>
    </location>
</feature>
<dbReference type="NCBIfam" id="TIGR00254">
    <property type="entry name" value="GGDEF"/>
    <property type="match status" value="1"/>
</dbReference>
<evidence type="ECO:0000313" key="5">
    <source>
        <dbReference type="Proteomes" id="UP001595685"/>
    </source>
</evidence>
<comment type="caution">
    <text evidence="4">The sequence shown here is derived from an EMBL/GenBank/DDBJ whole genome shotgun (WGS) entry which is preliminary data.</text>
</comment>
<feature type="transmembrane region" description="Helical" evidence="1">
    <location>
        <begin position="273"/>
        <end position="291"/>
    </location>
</feature>
<sequence length="791" mass="81221">MTARAVTARTSTARTETALTRAARTGTALTGAARTRTDLAAAPGRPRRWGPLLLATACAVSVLVGLASGVLLLAAPAGSRGATVLTGVAIAAACVPAGLGLLLARRSAHPDRRLALTLFAAAVLSYGLGQLLNGLLGWAGPRAFPGPGDLVASAAAPLLLATFAAAPLVSRTALPVTRLVVDGVLLGVVTSLCLWSLVVPVGLQTGAGWPVLLLVVLGTGLSVGLPLTAAVRSGGVLLPLVALSVVLFAGVDMLTVAARLGVALPPVLHGAGLFWHLCLPVPMALGLRAWATRSSRPVDLATRDTDARTTTVTSALAGVLLVVVLVGSGLPTTDRGSLLLSVGVVVLVFGREVLLVTTQRLLLQQMTRQVMVDPLTGLQSSLALREVTATDVSAVVALDITGLDSVNQVYGRAVGDDLVRAVGHALRGCVPSGVPCYRVGGDELAVVLPVGAGDDALALATVVQAVVARQVRIGSTDHGPRLAVGVARAEGGAGPLATVLEDAVGSMQLAQQRRSTVPVLHDASRSVARQRRTTLEQRLPTAVSEGRITVLAQPVVDLATGVVVGVEALARWHDETLGHVSPVEFVEAAEHTGVIDALGEHVLRTAARAAADSGLLARGLRLSVNVSPIQLRSARLVGLVTEVMDEHRFAHGQLTLEVTESVLLDEDGPAVEHLHALVRLGVAVAIDDFGAGHASLGYLRRVPAHLLKLDRSLVVAAGSDPRARAVLQAGLELCAGLGMMSVVEGVETSDVALDMSRLGADLGQGWLWSPAVAFDAVVALLDRSTELAAQR</sequence>
<dbReference type="SUPFAM" id="SSF141868">
    <property type="entry name" value="EAL domain-like"/>
    <property type="match status" value="1"/>
</dbReference>
<dbReference type="InterPro" id="IPR050706">
    <property type="entry name" value="Cyclic-di-GMP_PDE-like"/>
</dbReference>
<gene>
    <name evidence="4" type="ORF">ACFOLH_15175</name>
</gene>
<name>A0ABV7WIN1_9MICO</name>
<dbReference type="Gene3D" id="3.30.70.270">
    <property type="match status" value="1"/>
</dbReference>
<dbReference type="RefSeq" id="WP_340294035.1">
    <property type="nucleotide sequence ID" value="NZ_JBBEOI010000134.1"/>
</dbReference>
<dbReference type="SUPFAM" id="SSF55073">
    <property type="entry name" value="Nucleotide cyclase"/>
    <property type="match status" value="1"/>
</dbReference>
<keyword evidence="5" id="KW-1185">Reference proteome</keyword>
<accession>A0ABV7WIN1</accession>
<dbReference type="Pfam" id="PF00990">
    <property type="entry name" value="GGDEF"/>
    <property type="match status" value="1"/>
</dbReference>
<keyword evidence="1" id="KW-0472">Membrane</keyword>
<evidence type="ECO:0000313" key="4">
    <source>
        <dbReference type="EMBL" id="MFC3689688.1"/>
    </source>
</evidence>
<dbReference type="SMART" id="SM00267">
    <property type="entry name" value="GGDEF"/>
    <property type="match status" value="1"/>
</dbReference>
<protein>
    <submittedName>
        <fullName evidence="4">Bifunctional diguanylate cyclase/phosphodiesterase</fullName>
    </submittedName>
</protein>
<dbReference type="PANTHER" id="PTHR33121">
    <property type="entry name" value="CYCLIC DI-GMP PHOSPHODIESTERASE PDEF"/>
    <property type="match status" value="1"/>
</dbReference>
<dbReference type="InterPro" id="IPR000160">
    <property type="entry name" value="GGDEF_dom"/>
</dbReference>
<dbReference type="Proteomes" id="UP001595685">
    <property type="component" value="Unassembled WGS sequence"/>
</dbReference>
<dbReference type="Pfam" id="PF00563">
    <property type="entry name" value="EAL"/>
    <property type="match status" value="1"/>
</dbReference>
<feature type="domain" description="GGDEF" evidence="3">
    <location>
        <begin position="391"/>
        <end position="522"/>
    </location>
</feature>
<feature type="transmembrane region" description="Helical" evidence="1">
    <location>
        <begin position="116"/>
        <end position="138"/>
    </location>
</feature>
<feature type="domain" description="EAL" evidence="2">
    <location>
        <begin position="532"/>
        <end position="785"/>
    </location>
</feature>
<feature type="transmembrane region" description="Helical" evidence="1">
    <location>
        <begin position="52"/>
        <end position="75"/>
    </location>
</feature>
<dbReference type="SMART" id="SM00052">
    <property type="entry name" value="EAL"/>
    <property type="match status" value="1"/>
</dbReference>
<dbReference type="CDD" id="cd01948">
    <property type="entry name" value="EAL"/>
    <property type="match status" value="1"/>
</dbReference>
<keyword evidence="1" id="KW-1133">Transmembrane helix</keyword>
<feature type="transmembrane region" description="Helical" evidence="1">
    <location>
        <begin position="181"/>
        <end position="203"/>
    </location>
</feature>
<dbReference type="EMBL" id="JBHRWW010000012">
    <property type="protein sequence ID" value="MFC3689688.1"/>
    <property type="molecule type" value="Genomic_DNA"/>
</dbReference>
<organism evidence="4 5">
    <name type="scientific">Aquipuribacter hungaricus</name>
    <dbReference type="NCBI Taxonomy" id="545624"/>
    <lineage>
        <taxon>Bacteria</taxon>
        <taxon>Bacillati</taxon>
        <taxon>Actinomycetota</taxon>
        <taxon>Actinomycetes</taxon>
        <taxon>Micrococcales</taxon>
        <taxon>Intrasporangiaceae</taxon>
        <taxon>Aquipuribacter</taxon>
    </lineage>
</organism>
<reference evidence="5" key="1">
    <citation type="journal article" date="2019" name="Int. J. Syst. Evol. Microbiol.">
        <title>The Global Catalogue of Microorganisms (GCM) 10K type strain sequencing project: providing services to taxonomists for standard genome sequencing and annotation.</title>
        <authorList>
            <consortium name="The Broad Institute Genomics Platform"/>
            <consortium name="The Broad Institute Genome Sequencing Center for Infectious Disease"/>
            <person name="Wu L."/>
            <person name="Ma J."/>
        </authorList>
    </citation>
    <scope>NUCLEOTIDE SEQUENCE [LARGE SCALE GENOMIC DNA]</scope>
    <source>
        <strain evidence="5">NCAIM B.02333</strain>
    </source>
</reference>
<dbReference type="InterPro" id="IPR001633">
    <property type="entry name" value="EAL_dom"/>
</dbReference>